<gene>
    <name evidence="2" type="ORF">GKO32_28015</name>
</gene>
<evidence type="ECO:0000256" key="1">
    <source>
        <dbReference type="SAM" id="Phobius"/>
    </source>
</evidence>
<keyword evidence="3" id="KW-1185">Reference proteome</keyword>
<dbReference type="EMBL" id="WMBA01000054">
    <property type="protein sequence ID" value="MTD57796.1"/>
    <property type="molecule type" value="Genomic_DNA"/>
</dbReference>
<organism evidence="2 3">
    <name type="scientific">Amycolatopsis pithecellobii</name>
    <dbReference type="NCBI Taxonomy" id="664692"/>
    <lineage>
        <taxon>Bacteria</taxon>
        <taxon>Bacillati</taxon>
        <taxon>Actinomycetota</taxon>
        <taxon>Actinomycetes</taxon>
        <taxon>Pseudonocardiales</taxon>
        <taxon>Pseudonocardiaceae</taxon>
        <taxon>Amycolatopsis</taxon>
    </lineage>
</organism>
<evidence type="ECO:0000313" key="3">
    <source>
        <dbReference type="Proteomes" id="UP000440096"/>
    </source>
</evidence>
<keyword evidence="1" id="KW-1133">Transmembrane helix</keyword>
<proteinExistence type="predicted"/>
<protein>
    <submittedName>
        <fullName evidence="2">Uncharacterized protein</fullName>
    </submittedName>
</protein>
<feature type="transmembrane region" description="Helical" evidence="1">
    <location>
        <begin position="35"/>
        <end position="56"/>
    </location>
</feature>
<dbReference type="AlphaFoldDB" id="A0A6N7Z923"/>
<keyword evidence="1" id="KW-0472">Membrane</keyword>
<dbReference type="RefSeq" id="WP_154759906.1">
    <property type="nucleotide sequence ID" value="NZ_WMBA01000054.1"/>
</dbReference>
<accession>A0A6N7Z923</accession>
<keyword evidence="1" id="KW-0812">Transmembrane</keyword>
<sequence length="651" mass="68703">MSWLMAVPILLVAAGWLLGPGLLLAYGLGLRGIAAWGAAPATSVATVSVLAVLAGAVGIAWSLPLAIVGCFTVAGAVSLLAFALRRRFPGKAADPGHLTRVAFAGLVPAVLLGALTLALGLRRPDQLSQTFDAVFHYNAVAYILDSRNASSMTMNGLGSPDVAQSVTGVLGLFYPAAWHDLTSLVVLATGANIPLATNMMSLVVAVVVWPLSCLLLVRQIFGPSRAALAVTGLLSVGFTAFPWGFLAFGVLWPNLMALALAPAGLAMVLSVCGLARDDVVGRPRAWFMLATVLVAGAFAETNVDFTLVVLSVFPAGIALRRRAARLRNWRAAAEIAVALVVFGLGWWFVATTPLLANVRTNPWPAFESPAQAVGQVMLNATTGPNGTNGFHALWALSVVVLVGVARCGRQPELRWVVGGWAISGALFVMAAAMNRPDTQLFTGYWYNDAYRLGAAIPVTAVPLAVAGVLYLARRWPAPRFALKLAATMVALLLLSKGLYVGGHASALRFRGVDALTGANSEGRLVDSRTQAFFARVQPLIPRDAIVAGNPWDGSTLLWALADRRTLFPHLGTATSPVQWYLAGHLDEAGTNPQVCHEAVRIGVGYLLIGDGTFWPTDAERQKYPGFADPAGKPGFQVLAEDGPHKLYRLAC</sequence>
<feature type="transmembrane region" description="Helical" evidence="1">
    <location>
        <begin position="484"/>
        <end position="502"/>
    </location>
</feature>
<feature type="transmembrane region" description="Helical" evidence="1">
    <location>
        <begin position="102"/>
        <end position="121"/>
    </location>
</feature>
<dbReference type="Pfam" id="PF20176">
    <property type="entry name" value="DUF6541"/>
    <property type="match status" value="1"/>
</dbReference>
<feature type="transmembrane region" description="Helical" evidence="1">
    <location>
        <begin position="227"/>
        <end position="248"/>
    </location>
</feature>
<feature type="transmembrane region" description="Helical" evidence="1">
    <location>
        <begin position="331"/>
        <end position="349"/>
    </location>
</feature>
<feature type="transmembrane region" description="Helical" evidence="1">
    <location>
        <begin position="389"/>
        <end position="408"/>
    </location>
</feature>
<evidence type="ECO:0000313" key="2">
    <source>
        <dbReference type="EMBL" id="MTD57796.1"/>
    </source>
</evidence>
<comment type="caution">
    <text evidence="2">The sequence shown here is derived from an EMBL/GenBank/DDBJ whole genome shotgun (WGS) entry which is preliminary data.</text>
</comment>
<feature type="transmembrane region" description="Helical" evidence="1">
    <location>
        <begin position="415"/>
        <end position="432"/>
    </location>
</feature>
<dbReference type="InterPro" id="IPR046671">
    <property type="entry name" value="DUF6541"/>
</dbReference>
<reference evidence="2 3" key="1">
    <citation type="submission" date="2019-11" db="EMBL/GenBank/DDBJ databases">
        <title>Draft genome of Amycolatopsis RM579.</title>
        <authorList>
            <person name="Duangmal K."/>
            <person name="Mingma R."/>
        </authorList>
    </citation>
    <scope>NUCLEOTIDE SEQUENCE [LARGE SCALE GENOMIC DNA]</scope>
    <source>
        <strain evidence="2 3">RM579</strain>
    </source>
</reference>
<feature type="transmembrane region" description="Helical" evidence="1">
    <location>
        <begin position="202"/>
        <end position="221"/>
    </location>
</feature>
<feature type="transmembrane region" description="Helical" evidence="1">
    <location>
        <begin position="452"/>
        <end position="472"/>
    </location>
</feature>
<feature type="transmembrane region" description="Helical" evidence="1">
    <location>
        <begin position="63"/>
        <end position="82"/>
    </location>
</feature>
<feature type="transmembrane region" description="Helical" evidence="1">
    <location>
        <begin position="255"/>
        <end position="276"/>
    </location>
</feature>
<dbReference type="OrthoDB" id="3169698at2"/>
<dbReference type="Proteomes" id="UP000440096">
    <property type="component" value="Unassembled WGS sequence"/>
</dbReference>
<name>A0A6N7Z923_9PSEU</name>